<dbReference type="Pfam" id="PF12311">
    <property type="entry name" value="DUF3632"/>
    <property type="match status" value="1"/>
</dbReference>
<reference evidence="1 2" key="1">
    <citation type="submission" date="2019-04" db="EMBL/GenBank/DDBJ databases">
        <title>Friends and foes A comparative genomics study of 23 Aspergillus species from section Flavi.</title>
        <authorList>
            <consortium name="DOE Joint Genome Institute"/>
            <person name="Kjaerbolling I."/>
            <person name="Vesth T."/>
            <person name="Frisvad J.C."/>
            <person name="Nybo J.L."/>
            <person name="Theobald S."/>
            <person name="Kildgaard S."/>
            <person name="Isbrandt T."/>
            <person name="Kuo A."/>
            <person name="Sato A."/>
            <person name="Lyhne E.K."/>
            <person name="Kogle M.E."/>
            <person name="Wiebenga A."/>
            <person name="Kun R.S."/>
            <person name="Lubbers R.J."/>
            <person name="Makela M.R."/>
            <person name="Barry K."/>
            <person name="Chovatia M."/>
            <person name="Clum A."/>
            <person name="Daum C."/>
            <person name="Haridas S."/>
            <person name="He G."/>
            <person name="LaButti K."/>
            <person name="Lipzen A."/>
            <person name="Mondo S."/>
            <person name="Riley R."/>
            <person name="Salamov A."/>
            <person name="Simmons B.A."/>
            <person name="Magnuson J.K."/>
            <person name="Henrissat B."/>
            <person name="Mortensen U.H."/>
            <person name="Larsen T.O."/>
            <person name="Devries R.P."/>
            <person name="Grigoriev I.V."/>
            <person name="Machida M."/>
            <person name="Baker S.E."/>
            <person name="Andersen M.R."/>
        </authorList>
    </citation>
    <scope>NUCLEOTIDE SEQUENCE [LARGE SCALE GENOMIC DNA]</scope>
    <source>
        <strain evidence="1 2">CBS 151.66</strain>
    </source>
</reference>
<dbReference type="PANTHER" id="PTHR38797">
    <property type="entry name" value="NUCLEAR PORE COMPLEX PROTEIN NUP85-RELATED"/>
    <property type="match status" value="1"/>
</dbReference>
<dbReference type="AlphaFoldDB" id="A0A5N5WQT0"/>
<dbReference type="EMBL" id="ML732338">
    <property type="protein sequence ID" value="KAB8069504.1"/>
    <property type="molecule type" value="Genomic_DNA"/>
</dbReference>
<dbReference type="InterPro" id="IPR053204">
    <property type="entry name" value="Oxopyrrolidines_Biosynth-assoc"/>
</dbReference>
<dbReference type="OrthoDB" id="3350591at2759"/>
<organism evidence="1 2">
    <name type="scientific">Aspergillus leporis</name>
    <dbReference type="NCBI Taxonomy" id="41062"/>
    <lineage>
        <taxon>Eukaryota</taxon>
        <taxon>Fungi</taxon>
        <taxon>Dikarya</taxon>
        <taxon>Ascomycota</taxon>
        <taxon>Pezizomycotina</taxon>
        <taxon>Eurotiomycetes</taxon>
        <taxon>Eurotiomycetidae</taxon>
        <taxon>Eurotiales</taxon>
        <taxon>Aspergillaceae</taxon>
        <taxon>Aspergillus</taxon>
        <taxon>Aspergillus subgen. Circumdati</taxon>
    </lineage>
</organism>
<sequence length="264" mass="29395">MASLTLSSGVNSPSEKGNRGFRILEEYLQPSSSTTSSAAAQNIHGLAEPLLYGSNTDDLEDFVWEFWGIFLNVAKQIPYDSPSQERLIELVKALIEIPATTIQVWGDDTRLWADLPFLGPNVREAWNPPTPDDSEKEIQEWVNLNSFTARLVTVDATSWTLFAVWALRDALEEEASGSKLDCNVAVAREWLNHGGPVLRRQVTVADDKEERMMAGGPLYQGPAKLCPERWRFWKERLSKICDQGGDVGQVASAAKEAMDRVEGK</sequence>
<dbReference type="PANTHER" id="PTHR38797:SF4">
    <property type="entry name" value="NUCLEAR PORE COMPLEX PROTEIN NUP85"/>
    <property type="match status" value="1"/>
</dbReference>
<name>A0A5N5WQT0_9EURO</name>
<evidence type="ECO:0000313" key="2">
    <source>
        <dbReference type="Proteomes" id="UP000326565"/>
    </source>
</evidence>
<protein>
    <submittedName>
        <fullName evidence="1">Uncharacterized protein</fullName>
    </submittedName>
</protein>
<keyword evidence="2" id="KW-1185">Reference proteome</keyword>
<dbReference type="Proteomes" id="UP000326565">
    <property type="component" value="Unassembled WGS sequence"/>
</dbReference>
<accession>A0A5N5WQT0</accession>
<dbReference type="InterPro" id="IPR022085">
    <property type="entry name" value="OpdG"/>
</dbReference>
<gene>
    <name evidence="1" type="ORF">BDV29DRAFT_50395</name>
</gene>
<evidence type="ECO:0000313" key="1">
    <source>
        <dbReference type="EMBL" id="KAB8069504.1"/>
    </source>
</evidence>
<proteinExistence type="predicted"/>